<keyword evidence="5" id="KW-0119">Carbohydrate metabolism</keyword>
<dbReference type="GO" id="GO:0008733">
    <property type="term" value="F:L-arabinose isomerase activity"/>
    <property type="evidence" value="ECO:0007669"/>
    <property type="project" value="InterPro"/>
</dbReference>
<dbReference type="OrthoDB" id="3194672at2"/>
<dbReference type="AlphaFoldDB" id="A0A1Y3QZJ7"/>
<dbReference type="eggNOG" id="COG2407">
    <property type="taxonomic scope" value="Bacteria"/>
</dbReference>
<dbReference type="SUPFAM" id="SSF50443">
    <property type="entry name" value="FucI/AraA C-terminal domain-like"/>
    <property type="match status" value="1"/>
</dbReference>
<keyword evidence="1" id="KW-0479">Metal-binding</keyword>
<dbReference type="RefSeq" id="WP_087401413.1">
    <property type="nucleotide sequence ID" value="NZ_NFHB01000002.1"/>
</dbReference>
<sequence>MKIGLIAVGLNTYWHQFGGLRERLDGYRNAIKEKMEAYGGQIVADAGMVDDVDKAHAAAALFRRDEAEVLFIFISTYALSSTLIPLLGEGIPVVLLNLQPAPAIDYARLNGMSDRGEMTGEWLANCQACSLPEFCSVFNRAGTKYDVVTGYLDDAQAWAEIYGWIDAAKVACGMRRNRMGLLGNYYGGMVDVYSDLRLQSTVFGTHAEILEMCELHELRRSVTQREADARVAAFGEAFVIDEGCTREELERAARTSVALDKLAEAHRLGSLAYYYAGAAGNAYEDIVTSVIAGNTLLTGRGIPVAGEYEVKNVQAMKIMSLLGAGGCFSEFYGMDFTDDVILLGHDGPAHFLLGEEKARLVPLPVYHGKPGKGLSIQMSVKHGPVTLLSVVEGRDGISFLLAEGESVPGPVLNIGNINSRYRFPLPAREFIDRWSKAGPSHHCAIGVGHVAGAIRKYAALLGIPVTVVC</sequence>
<accession>A0A1Y3QZJ7</accession>
<comment type="caution">
    <text evidence="6">The sequence shown here is derived from an EMBL/GenBank/DDBJ whole genome shotgun (WGS) entry which is preliminary data.</text>
</comment>
<protein>
    <submittedName>
        <fullName evidence="6">Arabinose isomerase</fullName>
    </submittedName>
</protein>
<dbReference type="Proteomes" id="UP000195772">
    <property type="component" value="Unassembled WGS sequence"/>
</dbReference>
<dbReference type="EMBL" id="NFHB01000002">
    <property type="protein sequence ID" value="OUN04495.1"/>
    <property type="molecule type" value="Genomic_DNA"/>
</dbReference>
<keyword evidence="3" id="KW-0464">Manganese</keyword>
<evidence type="ECO:0000256" key="2">
    <source>
        <dbReference type="ARBA" id="ARBA00022935"/>
    </source>
</evidence>
<dbReference type="InterPro" id="IPR004216">
    <property type="entry name" value="Fuc/Ara_isomerase_C"/>
</dbReference>
<dbReference type="GO" id="GO:0019569">
    <property type="term" value="P:L-arabinose catabolic process to D-xylulose 5-phosphate"/>
    <property type="evidence" value="ECO:0007669"/>
    <property type="project" value="TreeGrafter"/>
</dbReference>
<evidence type="ECO:0000313" key="6">
    <source>
        <dbReference type="EMBL" id="OUN04495.1"/>
    </source>
</evidence>
<proteinExistence type="predicted"/>
<dbReference type="SUPFAM" id="SSF53743">
    <property type="entry name" value="FucI/AraA N-terminal and middle domains"/>
    <property type="match status" value="1"/>
</dbReference>
<dbReference type="InterPro" id="IPR003762">
    <property type="entry name" value="Lara_isomerase"/>
</dbReference>
<dbReference type="PANTHER" id="PTHR38464">
    <property type="entry name" value="L-ARABINOSE ISOMERASE"/>
    <property type="match status" value="1"/>
</dbReference>
<evidence type="ECO:0000256" key="5">
    <source>
        <dbReference type="ARBA" id="ARBA00023277"/>
    </source>
</evidence>
<dbReference type="GO" id="GO:0046872">
    <property type="term" value="F:metal ion binding"/>
    <property type="evidence" value="ECO:0007669"/>
    <property type="project" value="UniProtKB-KW"/>
</dbReference>
<organism evidence="6 7">
    <name type="scientific">Alistipes onderdonkii</name>
    <dbReference type="NCBI Taxonomy" id="328813"/>
    <lineage>
        <taxon>Bacteria</taxon>
        <taxon>Pseudomonadati</taxon>
        <taxon>Bacteroidota</taxon>
        <taxon>Bacteroidia</taxon>
        <taxon>Bacteroidales</taxon>
        <taxon>Rikenellaceae</taxon>
        <taxon>Alistipes</taxon>
    </lineage>
</organism>
<dbReference type="CDD" id="cd00578">
    <property type="entry name" value="L-fuc_L-ara-isomerases"/>
    <property type="match status" value="1"/>
</dbReference>
<dbReference type="InterPro" id="IPR009015">
    <property type="entry name" value="Fucose_isomerase_N/cen_sf"/>
</dbReference>
<dbReference type="GO" id="GO:0005829">
    <property type="term" value="C:cytosol"/>
    <property type="evidence" value="ECO:0007669"/>
    <property type="project" value="TreeGrafter"/>
</dbReference>
<evidence type="ECO:0000256" key="1">
    <source>
        <dbReference type="ARBA" id="ARBA00022723"/>
    </source>
</evidence>
<name>A0A1Y3QZJ7_9BACT</name>
<keyword evidence="4 6" id="KW-0413">Isomerase</keyword>
<evidence type="ECO:0000313" key="7">
    <source>
        <dbReference type="Proteomes" id="UP000195772"/>
    </source>
</evidence>
<evidence type="ECO:0000256" key="4">
    <source>
        <dbReference type="ARBA" id="ARBA00023235"/>
    </source>
</evidence>
<dbReference type="PANTHER" id="PTHR38464:SF1">
    <property type="entry name" value="L-ARABINOSE ISOMERASE"/>
    <property type="match status" value="1"/>
</dbReference>
<keyword evidence="2" id="KW-0054">Arabinose catabolism</keyword>
<gene>
    <name evidence="6" type="ORF">B5G41_04080</name>
</gene>
<evidence type="ECO:0000256" key="3">
    <source>
        <dbReference type="ARBA" id="ARBA00023211"/>
    </source>
</evidence>
<reference evidence="7" key="1">
    <citation type="submission" date="2017-04" db="EMBL/GenBank/DDBJ databases">
        <title>Function of individual gut microbiota members based on whole genome sequencing of pure cultures obtained from chicken caecum.</title>
        <authorList>
            <person name="Medvecky M."/>
            <person name="Cejkova D."/>
            <person name="Polansky O."/>
            <person name="Karasova D."/>
            <person name="Kubasova T."/>
            <person name="Cizek A."/>
            <person name="Rychlik I."/>
        </authorList>
    </citation>
    <scope>NUCLEOTIDE SEQUENCE [LARGE SCALE GENOMIC DNA]</scope>
    <source>
        <strain evidence="7">An90</strain>
    </source>
</reference>